<evidence type="ECO:0000256" key="1">
    <source>
        <dbReference type="SAM" id="Phobius"/>
    </source>
</evidence>
<keyword evidence="1" id="KW-0812">Transmembrane</keyword>
<feature type="transmembrane region" description="Helical" evidence="1">
    <location>
        <begin position="154"/>
        <end position="175"/>
    </location>
</feature>
<evidence type="ECO:0000313" key="3">
    <source>
        <dbReference type="Proteomes" id="UP001227230"/>
    </source>
</evidence>
<name>A0ABY9BPD8_VITVI</name>
<organism evidence="2 3">
    <name type="scientific">Vitis vinifera</name>
    <name type="common">Grape</name>
    <dbReference type="NCBI Taxonomy" id="29760"/>
    <lineage>
        <taxon>Eukaryota</taxon>
        <taxon>Viridiplantae</taxon>
        <taxon>Streptophyta</taxon>
        <taxon>Embryophyta</taxon>
        <taxon>Tracheophyta</taxon>
        <taxon>Spermatophyta</taxon>
        <taxon>Magnoliopsida</taxon>
        <taxon>eudicotyledons</taxon>
        <taxon>Gunneridae</taxon>
        <taxon>Pentapetalae</taxon>
        <taxon>rosids</taxon>
        <taxon>Vitales</taxon>
        <taxon>Vitaceae</taxon>
        <taxon>Viteae</taxon>
        <taxon>Vitis</taxon>
    </lineage>
</organism>
<evidence type="ECO:0000313" key="2">
    <source>
        <dbReference type="EMBL" id="WJZ84452.1"/>
    </source>
</evidence>
<reference evidence="2 3" key="1">
    <citation type="journal article" date="2023" name="Hortic Res">
        <title>The complete reference genome for grapevine (Vitis vinifera L.) genetics and breeding.</title>
        <authorList>
            <person name="Shi X."/>
            <person name="Cao S."/>
            <person name="Wang X."/>
            <person name="Huang S."/>
            <person name="Wang Y."/>
            <person name="Liu Z."/>
            <person name="Liu W."/>
            <person name="Leng X."/>
            <person name="Peng Y."/>
            <person name="Wang N."/>
            <person name="Wang Y."/>
            <person name="Ma Z."/>
            <person name="Xu X."/>
            <person name="Zhang F."/>
            <person name="Xue H."/>
            <person name="Zhong H."/>
            <person name="Wang Y."/>
            <person name="Zhang K."/>
            <person name="Velt A."/>
            <person name="Avia K."/>
            <person name="Holtgrawe D."/>
            <person name="Grimplet J."/>
            <person name="Matus J.T."/>
            <person name="Ware D."/>
            <person name="Wu X."/>
            <person name="Wang H."/>
            <person name="Liu C."/>
            <person name="Fang Y."/>
            <person name="Rustenholz C."/>
            <person name="Cheng Z."/>
            <person name="Xiao H."/>
            <person name="Zhou Y."/>
        </authorList>
    </citation>
    <scope>NUCLEOTIDE SEQUENCE [LARGE SCALE GENOMIC DNA]</scope>
    <source>
        <strain evidence="3">cv. Pinot noir / PN40024</strain>
        <tissue evidence="2">Leaf</tissue>
    </source>
</reference>
<keyword evidence="1" id="KW-1133">Transmembrane helix</keyword>
<dbReference type="Proteomes" id="UP001227230">
    <property type="component" value="Chromosome 3"/>
</dbReference>
<protein>
    <submittedName>
        <fullName evidence="2">Uncharacterized protein</fullName>
    </submittedName>
</protein>
<dbReference type="EMBL" id="CP126650">
    <property type="protein sequence ID" value="WJZ84452.1"/>
    <property type="molecule type" value="Genomic_DNA"/>
</dbReference>
<accession>A0ABY9BPD8</accession>
<keyword evidence="3" id="KW-1185">Reference proteome</keyword>
<proteinExistence type="predicted"/>
<keyword evidence="1" id="KW-0472">Membrane</keyword>
<sequence length="328" mass="36611">MLRNIILPICIKTKDQLGEWKEISIPHSTRSIVCLNLPCFPNRPNVKEKYRNFKDSFVNDQLLEVICFKDAWHGDDFLPSKDRGECLAQLTCQLEGSYKAKCCLLVGCYGISLVELMDEWESNTNRGMLGICKPLWGSRPAAGKRGASPAKKGWLLLEGTTKIFFWGGAFVWLFWGRGRSFGLEREGKPEGEKGGDSGGFSERACFLVNTGLAVVNLVQMVFGTVALDYQSVTVIVDAKDCFPTTMPSLSALILQTSGCQGILLSPPTVPWMPRPLNYDVCCTFPFLDMLVEHRKHGGMDSNTTRAAENTPAAIEERGTEWLEEWPKR</sequence>
<gene>
    <name evidence="2" type="ORF">VitviT2T_004056</name>
</gene>